<comment type="similarity">
    <text evidence="6">Belongs to the binding-protein-dependent transport system permease family.</text>
</comment>
<sequence length="241" mass="24588">MNLFAEAFALLLDASRWAGPTGYGTRLLEHLGYTALAMGVAAVIAIPAGLYIGHTGRGRNVAVAFSGGLRALPTLGVLVLLGLLFGIGLTGPILTFSLLGIPPLLAGVYSGVQAVDRSAIDAARAVGMTETQILGRVEIPLALPLMISGFRAAILQVISTVTLGAYLGLGGLGRDIFTGLTTRNFPLLLASAILVTVLALLVDALLAVVQRAVVPRGVVAAAGRTPDSPRASSRPAVSTTS</sequence>
<evidence type="ECO:0000313" key="7">
    <source>
        <dbReference type="EMBL" id="QIS44905.1"/>
    </source>
</evidence>
<dbReference type="EMBL" id="CP048049">
    <property type="protein sequence ID" value="QIS44905.1"/>
    <property type="molecule type" value="Genomic_DNA"/>
</dbReference>
<dbReference type="Gene3D" id="1.10.3720.10">
    <property type="entry name" value="MetI-like"/>
    <property type="match status" value="1"/>
</dbReference>
<keyword evidence="5 6" id="KW-0472">Membrane</keyword>
<evidence type="ECO:0000256" key="1">
    <source>
        <dbReference type="ARBA" id="ARBA00004141"/>
    </source>
</evidence>
<keyword evidence="3 6" id="KW-0812">Transmembrane</keyword>
<dbReference type="InterPro" id="IPR000515">
    <property type="entry name" value="MetI-like"/>
</dbReference>
<organism evidence="7 8">
    <name type="scientific">Clavibacter capsici</name>
    <dbReference type="NCBI Taxonomy" id="1874630"/>
    <lineage>
        <taxon>Bacteria</taxon>
        <taxon>Bacillati</taxon>
        <taxon>Actinomycetota</taxon>
        <taxon>Actinomycetes</taxon>
        <taxon>Micrococcales</taxon>
        <taxon>Microbacteriaceae</taxon>
        <taxon>Clavibacter</taxon>
    </lineage>
</organism>
<feature type="transmembrane region" description="Helical" evidence="6">
    <location>
        <begin position="74"/>
        <end position="101"/>
    </location>
</feature>
<evidence type="ECO:0000256" key="3">
    <source>
        <dbReference type="ARBA" id="ARBA00022692"/>
    </source>
</evidence>
<gene>
    <name evidence="7" type="ORF">GW570_07310</name>
</gene>
<dbReference type="KEGG" id="ccap:AES38_07285"/>
<accession>A0A0M5JNK1</accession>
<evidence type="ECO:0000256" key="2">
    <source>
        <dbReference type="ARBA" id="ARBA00022448"/>
    </source>
</evidence>
<dbReference type="SUPFAM" id="SSF161098">
    <property type="entry name" value="MetI-like"/>
    <property type="match status" value="1"/>
</dbReference>
<proteinExistence type="inferred from homology"/>
<name>A0A0M5JNK1_9MICO</name>
<feature type="transmembrane region" description="Helical" evidence="6">
    <location>
        <begin position="153"/>
        <end position="173"/>
    </location>
</feature>
<evidence type="ECO:0000313" key="8">
    <source>
        <dbReference type="Proteomes" id="UP000503164"/>
    </source>
</evidence>
<evidence type="ECO:0000256" key="6">
    <source>
        <dbReference type="RuleBase" id="RU363032"/>
    </source>
</evidence>
<dbReference type="GO" id="GO:0005886">
    <property type="term" value="C:plasma membrane"/>
    <property type="evidence" value="ECO:0007669"/>
    <property type="project" value="UniProtKB-SubCell"/>
</dbReference>
<dbReference type="InterPro" id="IPR051204">
    <property type="entry name" value="ABC_transp_perm/SBD"/>
</dbReference>
<feature type="transmembrane region" description="Helical" evidence="6">
    <location>
        <begin position="185"/>
        <end position="209"/>
    </location>
</feature>
<dbReference type="Pfam" id="PF00528">
    <property type="entry name" value="BPD_transp_1"/>
    <property type="match status" value="1"/>
</dbReference>
<keyword evidence="8" id="KW-1185">Reference proteome</keyword>
<dbReference type="PANTHER" id="PTHR30177:SF33">
    <property type="entry name" value="POSSIBLE OSMOPROTECTANT (GLYCINE BETAINE_CARNITINE_CHOLINE_L-PROLINE) TRANSPORT INTEGRAL MEMBRANE PROTEIN ABC TRANSPORTER PROZ"/>
    <property type="match status" value="1"/>
</dbReference>
<reference evidence="7 8" key="1">
    <citation type="journal article" date="2020" name="Mol. Plant Pathol.">
        <title>Plasmid composition and the chpG gene determine the virulence level of Clavibacter capsici natural isolates in pepper.</title>
        <authorList>
            <person name="Hwang I.S."/>
            <person name="Lee H.M."/>
            <person name="Oh E.J."/>
            <person name="Lee S."/>
            <person name="Heu S."/>
            <person name="Oh C.S."/>
        </authorList>
    </citation>
    <scope>NUCLEOTIDE SEQUENCE [LARGE SCALE GENOMIC DNA]</scope>
    <source>
        <strain evidence="7 8">1101</strain>
    </source>
</reference>
<dbReference type="PANTHER" id="PTHR30177">
    <property type="entry name" value="GLYCINE BETAINE/L-PROLINE TRANSPORT SYSTEM PERMEASE PROTEIN PROW"/>
    <property type="match status" value="1"/>
</dbReference>
<evidence type="ECO:0000256" key="5">
    <source>
        <dbReference type="ARBA" id="ARBA00023136"/>
    </source>
</evidence>
<evidence type="ECO:0000256" key="4">
    <source>
        <dbReference type="ARBA" id="ARBA00022989"/>
    </source>
</evidence>
<dbReference type="AlphaFoldDB" id="A0A0M5JNK1"/>
<dbReference type="InterPro" id="IPR035906">
    <property type="entry name" value="MetI-like_sf"/>
</dbReference>
<dbReference type="PROSITE" id="PS50928">
    <property type="entry name" value="ABC_TM1"/>
    <property type="match status" value="1"/>
</dbReference>
<dbReference type="Proteomes" id="UP000503164">
    <property type="component" value="Chromosome"/>
</dbReference>
<protein>
    <submittedName>
        <fullName evidence="7">ABC transporter permease subunit</fullName>
    </submittedName>
</protein>
<dbReference type="GO" id="GO:0055085">
    <property type="term" value="P:transmembrane transport"/>
    <property type="evidence" value="ECO:0007669"/>
    <property type="project" value="InterPro"/>
</dbReference>
<keyword evidence="2 6" id="KW-0813">Transport</keyword>
<feature type="transmembrane region" description="Helical" evidence="6">
    <location>
        <begin position="34"/>
        <end position="53"/>
    </location>
</feature>
<keyword evidence="4 6" id="KW-1133">Transmembrane helix</keyword>
<dbReference type="RefSeq" id="WP_053774402.1">
    <property type="nucleotide sequence ID" value="NZ_CP012573.1"/>
</dbReference>
<dbReference type="CDD" id="cd06261">
    <property type="entry name" value="TM_PBP2"/>
    <property type="match status" value="1"/>
</dbReference>
<comment type="subcellular location">
    <subcellularLocation>
        <location evidence="6">Cell membrane</location>
        <topology evidence="6">Multi-pass membrane protein</topology>
    </subcellularLocation>
    <subcellularLocation>
        <location evidence="1">Membrane</location>
        <topology evidence="1">Multi-pass membrane protein</topology>
    </subcellularLocation>
</comment>
<dbReference type="GO" id="GO:0031460">
    <property type="term" value="P:glycine betaine transport"/>
    <property type="evidence" value="ECO:0007669"/>
    <property type="project" value="TreeGrafter"/>
</dbReference>